<feature type="domain" description="BZIP" evidence="7">
    <location>
        <begin position="124"/>
        <end position="170"/>
    </location>
</feature>
<name>A0A4W5MK86_9TELE</name>
<dbReference type="SUPFAM" id="SSF57959">
    <property type="entry name" value="Leucine zipper domain"/>
    <property type="match status" value="1"/>
</dbReference>
<reference evidence="8" key="3">
    <citation type="submission" date="2025-09" db="UniProtKB">
        <authorList>
            <consortium name="Ensembl"/>
        </authorList>
    </citation>
    <scope>IDENTIFICATION</scope>
</reference>
<keyword evidence="3" id="KW-0238">DNA-binding</keyword>
<comment type="similarity">
    <text evidence="1">Belongs to the bZIP family. NFIL3 subfamily.</text>
</comment>
<feature type="region of interest" description="Disordered" evidence="6">
    <location>
        <begin position="92"/>
        <end position="145"/>
    </location>
</feature>
<dbReference type="PROSITE" id="PS00036">
    <property type="entry name" value="BZIP_BASIC"/>
    <property type="match status" value="1"/>
</dbReference>
<dbReference type="PROSITE" id="PS50217">
    <property type="entry name" value="BZIP"/>
    <property type="match status" value="1"/>
</dbReference>
<dbReference type="InterPro" id="IPR047106">
    <property type="entry name" value="NFIL3-like_bZIP"/>
</dbReference>
<keyword evidence="4" id="KW-0804">Transcription</keyword>
<evidence type="ECO:0000313" key="8">
    <source>
        <dbReference type="Ensembl" id="ENSHHUP00000038124.1"/>
    </source>
</evidence>
<dbReference type="InterPro" id="IPR047229">
    <property type="entry name" value="NFIL3-like"/>
</dbReference>
<accession>A0A4W5MK86</accession>
<feature type="compositionally biased region" description="Basic and acidic residues" evidence="6">
    <location>
        <begin position="366"/>
        <end position="378"/>
    </location>
</feature>
<keyword evidence="5" id="KW-0539">Nucleus</keyword>
<dbReference type="AlphaFoldDB" id="A0A4W5MK86"/>
<proteinExistence type="inferred from homology"/>
<protein>
    <submittedName>
        <fullName evidence="8">Nuclear factor, interleukin 3 regulated, member 3</fullName>
    </submittedName>
</protein>
<evidence type="ECO:0000256" key="1">
    <source>
        <dbReference type="ARBA" id="ARBA00006079"/>
    </source>
</evidence>
<dbReference type="InterPro" id="IPR004827">
    <property type="entry name" value="bZIP"/>
</dbReference>
<evidence type="ECO:0000259" key="7">
    <source>
        <dbReference type="PROSITE" id="PS50217"/>
    </source>
</evidence>
<sequence length="432" mass="47212">MSLAITLSHQGYPSMKYHTRPSSSVLQDLSGGPSHLLGLEGLDPRPLSEAMSFTDEAVSILTSSSQLARSLLGCTSALKRKESLAATANHANAISNNNDGDDDFDDSNSALRRKREFTPNEKKDDGYWDKRKKNNEAAKRSREKRRANDMVLETRVLGLLEENARLRAELLAFKFRFGLVKDTSDIAIMPLSVPPPNHLEPRYYLPHDDGSYPHNTSTATSHHLHPHHSSSYEARGTGLPAGRDVGSSISEDSGFSPGSSNIGSPVFFDDGLGDHSRTSPRTVEEQGRYEPRASLEAEGQYHGRQDSSLPHKLRFKTPGGGSEGGEIPASTPNSKRPCPVATVGPNIQRSQAGWYSHRGEGQAAWPREEAHARPDQQHHYSTSGGSPHSPTTTTDSQYVAENGTLKSQLSSLSQEVAQLKKLFSQQQLSKLV</sequence>
<dbReference type="PANTHER" id="PTHR15284:SF6">
    <property type="entry name" value="HYPOTHETICAL LOC799271-RELATED"/>
    <property type="match status" value="1"/>
</dbReference>
<evidence type="ECO:0000256" key="6">
    <source>
        <dbReference type="SAM" id="MobiDB-lite"/>
    </source>
</evidence>
<feature type="compositionally biased region" description="Polar residues" evidence="6">
    <location>
        <begin position="247"/>
        <end position="263"/>
    </location>
</feature>
<dbReference type="CDD" id="cd14694">
    <property type="entry name" value="bZIP_NFIL3"/>
    <property type="match status" value="1"/>
</dbReference>
<evidence type="ECO:0000256" key="4">
    <source>
        <dbReference type="ARBA" id="ARBA00023163"/>
    </source>
</evidence>
<dbReference type="InterPro" id="IPR046347">
    <property type="entry name" value="bZIP_sf"/>
</dbReference>
<keyword evidence="2" id="KW-0805">Transcription regulation</keyword>
<evidence type="ECO:0000313" key="9">
    <source>
        <dbReference type="Proteomes" id="UP000314982"/>
    </source>
</evidence>
<feature type="compositionally biased region" description="Basic and acidic residues" evidence="6">
    <location>
        <begin position="272"/>
        <end position="305"/>
    </location>
</feature>
<evidence type="ECO:0000256" key="2">
    <source>
        <dbReference type="ARBA" id="ARBA00023015"/>
    </source>
</evidence>
<dbReference type="FunFam" id="1.20.5.170:FF:000025">
    <property type="entry name" value="nuclear factor interleukin-3-regulated protein-like"/>
    <property type="match status" value="1"/>
</dbReference>
<reference evidence="9" key="1">
    <citation type="submission" date="2018-06" db="EMBL/GenBank/DDBJ databases">
        <title>Genome assembly of Danube salmon.</title>
        <authorList>
            <person name="Macqueen D.J."/>
            <person name="Gundappa M.K."/>
        </authorList>
    </citation>
    <scope>NUCLEOTIDE SEQUENCE [LARGE SCALE GENOMIC DNA]</scope>
</reference>
<dbReference type="GO" id="GO:0007623">
    <property type="term" value="P:circadian rhythm"/>
    <property type="evidence" value="ECO:0007669"/>
    <property type="project" value="TreeGrafter"/>
</dbReference>
<dbReference type="GeneTree" id="ENSGT00940000164108"/>
<dbReference type="Pfam" id="PF07716">
    <property type="entry name" value="bZIP_2"/>
    <property type="match status" value="1"/>
</dbReference>
<dbReference type="PANTHER" id="PTHR15284">
    <property type="entry name" value="NUCLEAR FACTOR INTERLEUKIN-3-REGULATED PROTEIN"/>
    <property type="match status" value="1"/>
</dbReference>
<dbReference type="GO" id="GO:0005634">
    <property type="term" value="C:nucleus"/>
    <property type="evidence" value="ECO:0007669"/>
    <property type="project" value="TreeGrafter"/>
</dbReference>
<dbReference type="Ensembl" id="ENSHHUT00000039632.1">
    <property type="protein sequence ID" value="ENSHHUP00000038124.1"/>
    <property type="gene ID" value="ENSHHUG00000023831.1"/>
</dbReference>
<reference evidence="8" key="2">
    <citation type="submission" date="2025-08" db="UniProtKB">
        <authorList>
            <consortium name="Ensembl"/>
        </authorList>
    </citation>
    <scope>IDENTIFICATION</scope>
</reference>
<organism evidence="8 9">
    <name type="scientific">Hucho hucho</name>
    <name type="common">huchen</name>
    <dbReference type="NCBI Taxonomy" id="62062"/>
    <lineage>
        <taxon>Eukaryota</taxon>
        <taxon>Metazoa</taxon>
        <taxon>Chordata</taxon>
        <taxon>Craniata</taxon>
        <taxon>Vertebrata</taxon>
        <taxon>Euteleostomi</taxon>
        <taxon>Actinopterygii</taxon>
        <taxon>Neopterygii</taxon>
        <taxon>Teleostei</taxon>
        <taxon>Protacanthopterygii</taxon>
        <taxon>Salmoniformes</taxon>
        <taxon>Salmonidae</taxon>
        <taxon>Salmoninae</taxon>
        <taxon>Hucho</taxon>
    </lineage>
</organism>
<dbReference type="GO" id="GO:0003700">
    <property type="term" value="F:DNA-binding transcription factor activity"/>
    <property type="evidence" value="ECO:0007669"/>
    <property type="project" value="InterPro"/>
</dbReference>
<dbReference type="Gene3D" id="1.20.5.170">
    <property type="match status" value="1"/>
</dbReference>
<keyword evidence="9" id="KW-1185">Reference proteome</keyword>
<evidence type="ECO:0000256" key="5">
    <source>
        <dbReference type="ARBA" id="ARBA00023242"/>
    </source>
</evidence>
<dbReference type="GO" id="GO:0003677">
    <property type="term" value="F:DNA binding"/>
    <property type="evidence" value="ECO:0007669"/>
    <property type="project" value="UniProtKB-KW"/>
</dbReference>
<feature type="region of interest" description="Disordered" evidence="6">
    <location>
        <begin position="205"/>
        <end position="402"/>
    </location>
</feature>
<feature type="compositionally biased region" description="Low complexity" evidence="6">
    <location>
        <begin position="381"/>
        <end position="396"/>
    </location>
</feature>
<feature type="compositionally biased region" description="Basic and acidic residues" evidence="6">
    <location>
        <begin position="116"/>
        <end position="140"/>
    </location>
</feature>
<evidence type="ECO:0000256" key="3">
    <source>
        <dbReference type="ARBA" id="ARBA00023125"/>
    </source>
</evidence>
<dbReference type="STRING" id="62062.ENSHHUP00000038124"/>
<dbReference type="Proteomes" id="UP000314982">
    <property type="component" value="Unassembled WGS sequence"/>
</dbReference>
<dbReference type="SMART" id="SM00338">
    <property type="entry name" value="BRLZ"/>
    <property type="match status" value="1"/>
</dbReference>